<dbReference type="InterPro" id="IPR058513">
    <property type="entry name" value="DUF8200"/>
</dbReference>
<organism evidence="2 3">
    <name type="scientific">Sphingomonas oligophenolica</name>
    <dbReference type="NCBI Taxonomy" id="301154"/>
    <lineage>
        <taxon>Bacteria</taxon>
        <taxon>Pseudomonadati</taxon>
        <taxon>Pseudomonadota</taxon>
        <taxon>Alphaproteobacteria</taxon>
        <taxon>Sphingomonadales</taxon>
        <taxon>Sphingomonadaceae</taxon>
        <taxon>Sphingomonas</taxon>
    </lineage>
</organism>
<dbReference type="EMBL" id="RCZK01000001">
    <property type="protein sequence ID" value="TPG15622.1"/>
    <property type="molecule type" value="Genomic_DNA"/>
</dbReference>
<evidence type="ECO:0000256" key="1">
    <source>
        <dbReference type="SAM" id="SignalP"/>
    </source>
</evidence>
<protein>
    <submittedName>
        <fullName evidence="2">Uncharacterized protein</fullName>
    </submittedName>
</protein>
<proteinExistence type="predicted"/>
<dbReference type="NCBIfam" id="NF047636">
    <property type="entry name" value="CC_3452_fam"/>
    <property type="match status" value="1"/>
</dbReference>
<dbReference type="Proteomes" id="UP000318413">
    <property type="component" value="Unassembled WGS sequence"/>
</dbReference>
<dbReference type="InterPro" id="IPR058067">
    <property type="entry name" value="CC_3452-like"/>
</dbReference>
<dbReference type="OrthoDB" id="7594837at2"/>
<keyword evidence="3" id="KW-1185">Reference proteome</keyword>
<comment type="caution">
    <text evidence="2">The sequence shown here is derived from an EMBL/GenBank/DDBJ whole genome shotgun (WGS) entry which is preliminary data.</text>
</comment>
<sequence length="115" mass="11776">MKHLVSLGAAILVAGTLVTATAHAQTPTGYYVAVPAAQPDAVHLVTRTAAWRLQGGAYVADQAPERPEILCQLVAGKTGALTSFSVKGKPLDDAKLAKCNNKASGATNHVASNAK</sequence>
<dbReference type="AlphaFoldDB" id="A0A502CSB7"/>
<evidence type="ECO:0000313" key="3">
    <source>
        <dbReference type="Proteomes" id="UP000318413"/>
    </source>
</evidence>
<gene>
    <name evidence="2" type="ORF">EAH84_02195</name>
</gene>
<feature type="signal peptide" evidence="1">
    <location>
        <begin position="1"/>
        <end position="24"/>
    </location>
</feature>
<feature type="chain" id="PRO_5021340204" evidence="1">
    <location>
        <begin position="25"/>
        <end position="115"/>
    </location>
</feature>
<dbReference type="RefSeq" id="WP_140866967.1">
    <property type="nucleotide sequence ID" value="NZ_RCZK01000001.1"/>
</dbReference>
<evidence type="ECO:0000313" key="2">
    <source>
        <dbReference type="EMBL" id="TPG15622.1"/>
    </source>
</evidence>
<reference evidence="2 3" key="1">
    <citation type="journal article" date="2019" name="Environ. Microbiol.">
        <title>Species interactions and distinct microbial communities in high Arctic permafrost affected cryosols are associated with the CH4 and CO2 gas fluxes.</title>
        <authorList>
            <person name="Altshuler I."/>
            <person name="Hamel J."/>
            <person name="Turney S."/>
            <person name="Magnuson E."/>
            <person name="Levesque R."/>
            <person name="Greer C."/>
            <person name="Whyte L.G."/>
        </authorList>
    </citation>
    <scope>NUCLEOTIDE SEQUENCE [LARGE SCALE GENOMIC DNA]</scope>
    <source>
        <strain evidence="2 3">S5.1</strain>
    </source>
</reference>
<name>A0A502CSB7_9SPHN</name>
<accession>A0A502CSB7</accession>
<keyword evidence="1" id="KW-0732">Signal</keyword>
<dbReference type="Pfam" id="PF26624">
    <property type="entry name" value="DUF8200"/>
    <property type="match status" value="1"/>
</dbReference>